<dbReference type="PANTHER" id="PTHR39697">
    <property type="entry name" value="RICIN B LECTIN DOMAIN-CONTAINING PROTEIN-RELATED"/>
    <property type="match status" value="1"/>
</dbReference>
<evidence type="ECO:0000313" key="2">
    <source>
        <dbReference type="Proteomes" id="UP001251528"/>
    </source>
</evidence>
<sequence>MAILQLDQSSAVPYPGKVFVIRDRIHSRAITLIDGTLKLMDDSNATGNCNWACIETDIYFGFCNKASKCYIGHNGRGKVICAAAKHDSHESIIARPHPDGGYELLMSHWGNKLLVGIAEDGESLIATDQEGVTWDFTVVST</sequence>
<reference evidence="1" key="1">
    <citation type="submission" date="2023-06" db="EMBL/GenBank/DDBJ databases">
        <title>Conoideocrella luteorostrata (Hypocreales: Clavicipitaceae), a potential biocontrol fungus for elongate hemlock scale in United States Christmas tree production areas.</title>
        <authorList>
            <person name="Barrett H."/>
            <person name="Lovett B."/>
            <person name="Macias A.M."/>
            <person name="Stajich J.E."/>
            <person name="Kasson M.T."/>
        </authorList>
    </citation>
    <scope>NUCLEOTIDE SEQUENCE</scope>
    <source>
        <strain evidence="1">ARSEF 14590</strain>
    </source>
</reference>
<dbReference type="AlphaFoldDB" id="A0AAJ0G1X8"/>
<organism evidence="1 2">
    <name type="scientific">Conoideocrella luteorostrata</name>
    <dbReference type="NCBI Taxonomy" id="1105319"/>
    <lineage>
        <taxon>Eukaryota</taxon>
        <taxon>Fungi</taxon>
        <taxon>Dikarya</taxon>
        <taxon>Ascomycota</taxon>
        <taxon>Pezizomycotina</taxon>
        <taxon>Sordariomycetes</taxon>
        <taxon>Hypocreomycetidae</taxon>
        <taxon>Hypocreales</taxon>
        <taxon>Clavicipitaceae</taxon>
        <taxon>Conoideocrella</taxon>
    </lineage>
</organism>
<gene>
    <name evidence="1" type="ORF">QQS21_003977</name>
</gene>
<accession>A0AAJ0G1X8</accession>
<dbReference type="Proteomes" id="UP001251528">
    <property type="component" value="Unassembled WGS sequence"/>
</dbReference>
<proteinExistence type="predicted"/>
<keyword evidence="2" id="KW-1185">Reference proteome</keyword>
<protein>
    <submittedName>
        <fullName evidence="1">Uncharacterized protein</fullName>
    </submittedName>
</protein>
<dbReference type="PANTHER" id="PTHR39697:SF2">
    <property type="entry name" value="CYANOVIRIN-N DOMAIN-CONTAINING PROTEIN"/>
    <property type="match status" value="1"/>
</dbReference>
<evidence type="ECO:0000313" key="1">
    <source>
        <dbReference type="EMBL" id="KAK2603853.1"/>
    </source>
</evidence>
<dbReference type="EMBL" id="JASWJB010000055">
    <property type="protein sequence ID" value="KAK2603853.1"/>
    <property type="molecule type" value="Genomic_DNA"/>
</dbReference>
<comment type="caution">
    <text evidence="1">The sequence shown here is derived from an EMBL/GenBank/DDBJ whole genome shotgun (WGS) entry which is preliminary data.</text>
</comment>
<name>A0AAJ0G1X8_9HYPO</name>